<keyword evidence="2" id="KW-1185">Reference proteome</keyword>
<accession>A0A0R3WYG9</accession>
<protein>
    <submittedName>
        <fullName evidence="3">ANAPC4_WD40 domain-containing protein</fullName>
    </submittedName>
</protein>
<dbReference type="WBParaSite" id="TTAC_0000580901-mRNA-1">
    <property type="protein sequence ID" value="TTAC_0000580901-mRNA-1"/>
    <property type="gene ID" value="TTAC_0000580901"/>
</dbReference>
<name>A0A0R3WYG9_HYDTA</name>
<proteinExistence type="predicted"/>
<dbReference type="STRING" id="6205.A0A0R3WYG9"/>
<reference evidence="3" key="1">
    <citation type="submission" date="2017-02" db="UniProtKB">
        <authorList>
            <consortium name="WormBaseParasite"/>
        </authorList>
    </citation>
    <scope>IDENTIFICATION</scope>
</reference>
<evidence type="ECO:0000313" key="1">
    <source>
        <dbReference type="EMBL" id="VDM27678.1"/>
    </source>
</evidence>
<evidence type="ECO:0000313" key="3">
    <source>
        <dbReference type="WBParaSite" id="TTAC_0000580901-mRNA-1"/>
    </source>
</evidence>
<dbReference type="InterPro" id="IPR015943">
    <property type="entry name" value="WD40/YVTN_repeat-like_dom_sf"/>
</dbReference>
<dbReference type="Proteomes" id="UP000274429">
    <property type="component" value="Unassembled WGS sequence"/>
</dbReference>
<reference evidence="1 2" key="2">
    <citation type="submission" date="2018-11" db="EMBL/GenBank/DDBJ databases">
        <authorList>
            <consortium name="Pathogen Informatics"/>
        </authorList>
    </citation>
    <scope>NUCLEOTIDE SEQUENCE [LARGE SCALE GENOMIC DNA]</scope>
</reference>
<dbReference type="Gene3D" id="2.130.10.10">
    <property type="entry name" value="YVTN repeat-like/Quinoprotein amine dehydrogenase"/>
    <property type="match status" value="1"/>
</dbReference>
<dbReference type="EMBL" id="UYWX01009087">
    <property type="protein sequence ID" value="VDM27678.1"/>
    <property type="molecule type" value="Genomic_DNA"/>
</dbReference>
<gene>
    <name evidence="1" type="ORF">TTAC_LOCUS5793</name>
</gene>
<dbReference type="InterPro" id="IPR036322">
    <property type="entry name" value="WD40_repeat_dom_sf"/>
</dbReference>
<dbReference type="AlphaFoldDB" id="A0A0R3WYG9"/>
<sequence length="147" mass="16239">MSTSAAPSSSTPTFASLGETEAVDQPVVWFHFFANLEHLQKCTEWRARLAWLSAGRDGLICGRSLAEDQWALSLLVHKFAEITDVDVDPDGRWIAIGTTDGTVSDEKNAFAILDRQIVFEYPHHLIPPISLVISSPKLHGLTILWIG</sequence>
<organism evidence="3">
    <name type="scientific">Hydatigena taeniaeformis</name>
    <name type="common">Feline tapeworm</name>
    <name type="synonym">Taenia taeniaeformis</name>
    <dbReference type="NCBI Taxonomy" id="6205"/>
    <lineage>
        <taxon>Eukaryota</taxon>
        <taxon>Metazoa</taxon>
        <taxon>Spiralia</taxon>
        <taxon>Lophotrochozoa</taxon>
        <taxon>Platyhelminthes</taxon>
        <taxon>Cestoda</taxon>
        <taxon>Eucestoda</taxon>
        <taxon>Cyclophyllidea</taxon>
        <taxon>Taeniidae</taxon>
        <taxon>Hydatigera</taxon>
    </lineage>
</organism>
<evidence type="ECO:0000313" key="2">
    <source>
        <dbReference type="Proteomes" id="UP000274429"/>
    </source>
</evidence>
<dbReference type="SUPFAM" id="SSF50978">
    <property type="entry name" value="WD40 repeat-like"/>
    <property type="match status" value="1"/>
</dbReference>